<dbReference type="AlphaFoldDB" id="X1NTE8"/>
<accession>X1NTE8</accession>
<comment type="caution">
    <text evidence="1">The sequence shown here is derived from an EMBL/GenBank/DDBJ whole genome shotgun (WGS) entry which is preliminary data.</text>
</comment>
<gene>
    <name evidence="1" type="ORF">S06H3_59111</name>
</gene>
<organism evidence="1">
    <name type="scientific">marine sediment metagenome</name>
    <dbReference type="NCBI Taxonomy" id="412755"/>
    <lineage>
        <taxon>unclassified sequences</taxon>
        <taxon>metagenomes</taxon>
        <taxon>ecological metagenomes</taxon>
    </lineage>
</organism>
<protein>
    <submittedName>
        <fullName evidence="1">Uncharacterized protein</fullName>
    </submittedName>
</protein>
<feature type="non-terminal residue" evidence="1">
    <location>
        <position position="1"/>
    </location>
</feature>
<evidence type="ECO:0000313" key="1">
    <source>
        <dbReference type="EMBL" id="GAI47327.1"/>
    </source>
</evidence>
<name>X1NTE8_9ZZZZ</name>
<reference evidence="1" key="1">
    <citation type="journal article" date="2014" name="Front. Microbiol.">
        <title>High frequency of phylogenetically diverse reductive dehalogenase-homologous genes in deep subseafloor sedimentary metagenomes.</title>
        <authorList>
            <person name="Kawai M."/>
            <person name="Futagami T."/>
            <person name="Toyoda A."/>
            <person name="Takaki Y."/>
            <person name="Nishi S."/>
            <person name="Hori S."/>
            <person name="Arai W."/>
            <person name="Tsubouchi T."/>
            <person name="Morono Y."/>
            <person name="Uchiyama I."/>
            <person name="Ito T."/>
            <person name="Fujiyama A."/>
            <person name="Inagaki F."/>
            <person name="Takami H."/>
        </authorList>
    </citation>
    <scope>NUCLEOTIDE SEQUENCE</scope>
    <source>
        <strain evidence="1">Expedition CK06-06</strain>
    </source>
</reference>
<proteinExistence type="predicted"/>
<sequence>LVAGFYRQKVGRCVLPAQVDPTVLNKERLYLNDGLKSLYVKAKMQCFSGWGLT</sequence>
<dbReference type="EMBL" id="BARV01038353">
    <property type="protein sequence ID" value="GAI47327.1"/>
    <property type="molecule type" value="Genomic_DNA"/>
</dbReference>